<dbReference type="Pfam" id="PF13239">
    <property type="entry name" value="2TM"/>
    <property type="match status" value="1"/>
</dbReference>
<dbReference type="PANTHER" id="PTHR34220">
    <property type="entry name" value="SENSOR HISTIDINE KINASE YPDA"/>
    <property type="match status" value="1"/>
</dbReference>
<feature type="transmembrane region" description="Helical" evidence="1">
    <location>
        <begin position="376"/>
        <end position="396"/>
    </location>
</feature>
<evidence type="ECO:0000313" key="5">
    <source>
        <dbReference type="Proteomes" id="UP001597319"/>
    </source>
</evidence>
<feature type="domain" description="2TM" evidence="3">
    <location>
        <begin position="364"/>
        <end position="444"/>
    </location>
</feature>
<feature type="transmembrane region" description="Helical" evidence="1">
    <location>
        <begin position="119"/>
        <end position="140"/>
    </location>
</feature>
<dbReference type="InterPro" id="IPR010559">
    <property type="entry name" value="Sig_transdc_His_kin_internal"/>
</dbReference>
<reference evidence="5" key="1">
    <citation type="journal article" date="2019" name="Int. J. Syst. Evol. Microbiol.">
        <title>The Global Catalogue of Microorganisms (GCM) 10K type strain sequencing project: providing services to taxonomists for standard genome sequencing and annotation.</title>
        <authorList>
            <consortium name="The Broad Institute Genomics Platform"/>
            <consortium name="The Broad Institute Genome Sequencing Center for Infectious Disease"/>
            <person name="Wu L."/>
            <person name="Ma J."/>
        </authorList>
    </citation>
    <scope>NUCLEOTIDE SEQUENCE [LARGE SCALE GENOMIC DNA]</scope>
    <source>
        <strain evidence="5">KCTC 52274</strain>
    </source>
</reference>
<feature type="transmembrane region" description="Helical" evidence="1">
    <location>
        <begin position="402"/>
        <end position="420"/>
    </location>
</feature>
<feature type="domain" description="Signal transduction histidine kinase internal region" evidence="2">
    <location>
        <begin position="160"/>
        <end position="238"/>
    </location>
</feature>
<feature type="transmembrane region" description="Helical" evidence="1">
    <location>
        <begin position="81"/>
        <end position="99"/>
    </location>
</feature>
<feature type="transmembrane region" description="Helical" evidence="1">
    <location>
        <begin position="42"/>
        <end position="61"/>
    </location>
</feature>
<accession>A0ABW5LBM4</accession>
<protein>
    <submittedName>
        <fullName evidence="4">2TM domain-containing protein</fullName>
    </submittedName>
</protein>
<evidence type="ECO:0000256" key="1">
    <source>
        <dbReference type="SAM" id="Phobius"/>
    </source>
</evidence>
<comment type="caution">
    <text evidence="4">The sequence shown here is derived from an EMBL/GenBank/DDBJ whole genome shotgun (WGS) entry which is preliminary data.</text>
</comment>
<feature type="transmembrane region" description="Helical" evidence="1">
    <location>
        <begin position="7"/>
        <end position="27"/>
    </location>
</feature>
<sequence>MNIFKEIGKGILIGTTIFIAFLIVYYFKGIEINFDRELLNEYLENVMFSIIIYIANVYLFLYRREKCKEKFFSVRNLSVNIILATLVSVIAIFIARLFYHVFVYEKGLFEFLSAERPQYYLVSLSIATVVTFLFYGAFYWKHRQETKVTEQKIIAGTASAKFAALKNQLDPHFLFNSLNVLTSLIDENPKMAQKFTTSLSKVYRYVLEQKDKELVTIDEELKFAKTYMTLLKLRFEDSIIFEIPEQASNPEARVVPLSLQILLENTIKHNVVMPDRPLHIKIYEDDGFLIVENNLQPKQVIKQSSGVGLGNVKQRYGLLTKREFSVFKTETAFIAKLPILTKRITSIDMTTAQDIEIVKDLKYKRAKDRVKKMKEFYGSLTAYCIVIPFLVFINYRTTGFDLPWVIFPMAGWGLGLLFHYGEAFDRHPIFGKDWEKKKIRKYMDESNRRNYE</sequence>
<dbReference type="Proteomes" id="UP001597319">
    <property type="component" value="Unassembled WGS sequence"/>
</dbReference>
<dbReference type="PANTHER" id="PTHR34220:SF7">
    <property type="entry name" value="SENSOR HISTIDINE KINASE YPDA"/>
    <property type="match status" value="1"/>
</dbReference>
<evidence type="ECO:0000313" key="4">
    <source>
        <dbReference type="EMBL" id="MFD2561506.1"/>
    </source>
</evidence>
<name>A0ABW5LBM4_9FLAO</name>
<evidence type="ECO:0000259" key="2">
    <source>
        <dbReference type="Pfam" id="PF06580"/>
    </source>
</evidence>
<dbReference type="Pfam" id="PF06580">
    <property type="entry name" value="His_kinase"/>
    <property type="match status" value="1"/>
</dbReference>
<organism evidence="4 5">
    <name type="scientific">Aquimarina rubra</name>
    <dbReference type="NCBI Taxonomy" id="1920033"/>
    <lineage>
        <taxon>Bacteria</taxon>
        <taxon>Pseudomonadati</taxon>
        <taxon>Bacteroidota</taxon>
        <taxon>Flavobacteriia</taxon>
        <taxon>Flavobacteriales</taxon>
        <taxon>Flavobacteriaceae</taxon>
        <taxon>Aquimarina</taxon>
    </lineage>
</organism>
<dbReference type="RefSeq" id="WP_378289261.1">
    <property type="nucleotide sequence ID" value="NZ_JBHULE010000002.1"/>
</dbReference>
<dbReference type="InterPro" id="IPR050640">
    <property type="entry name" value="Bact_2-comp_sensor_kinase"/>
</dbReference>
<dbReference type="InterPro" id="IPR025698">
    <property type="entry name" value="2TM_dom"/>
</dbReference>
<dbReference type="EMBL" id="JBHULE010000002">
    <property type="protein sequence ID" value="MFD2561506.1"/>
    <property type="molecule type" value="Genomic_DNA"/>
</dbReference>
<keyword evidence="5" id="KW-1185">Reference proteome</keyword>
<keyword evidence="1" id="KW-1133">Transmembrane helix</keyword>
<evidence type="ECO:0000259" key="3">
    <source>
        <dbReference type="Pfam" id="PF13239"/>
    </source>
</evidence>
<keyword evidence="1" id="KW-0472">Membrane</keyword>
<proteinExistence type="predicted"/>
<gene>
    <name evidence="4" type="ORF">ACFSR1_02415</name>
</gene>
<keyword evidence="1" id="KW-0812">Transmembrane</keyword>